<proteinExistence type="predicted"/>
<keyword evidence="2" id="KW-1185">Reference proteome</keyword>
<comment type="caution">
    <text evidence="1">The sequence shown here is derived from an EMBL/GenBank/DDBJ whole genome shotgun (WGS) entry which is preliminary data.</text>
</comment>
<evidence type="ECO:0000313" key="2">
    <source>
        <dbReference type="Proteomes" id="UP000490939"/>
    </source>
</evidence>
<evidence type="ECO:0000313" key="1">
    <source>
        <dbReference type="EMBL" id="KAE9990032.1"/>
    </source>
</evidence>
<dbReference type="EMBL" id="WNWR01000156">
    <property type="protein sequence ID" value="KAE9990032.1"/>
    <property type="molecule type" value="Genomic_DNA"/>
</dbReference>
<sequence>MNNLESSFGQLNMGLQNQGTQNNGPAVDGLDELTNQMNGFSIRQPQKAGDVIYDIQILDKLSRYICQNHRTNRWSNIPATTVEEQELRAREFQEKRAYEELEEGFEEVYGDTFSMILSIIRQGPYMEETYNGWADSSKRRAWLNFARKCDFSP</sequence>
<name>A0A8H3VH50_VENIN</name>
<protein>
    <submittedName>
        <fullName evidence="1">Uncharacterized protein</fullName>
    </submittedName>
</protein>
<reference evidence="1 2" key="1">
    <citation type="submission" date="2019-07" db="EMBL/GenBank/DDBJ databases">
        <title>Venturia inaequalis Genome Resource.</title>
        <authorList>
            <person name="Lichtner F.J."/>
        </authorList>
    </citation>
    <scope>NUCLEOTIDE SEQUENCE [LARGE SCALE GENOMIC DNA]</scope>
    <source>
        <strain evidence="1 2">DMI_063113</strain>
    </source>
</reference>
<gene>
    <name evidence="1" type="ORF">EG327_001923</name>
</gene>
<accession>A0A8H3VH50</accession>
<dbReference type="Proteomes" id="UP000490939">
    <property type="component" value="Unassembled WGS sequence"/>
</dbReference>
<dbReference type="AlphaFoldDB" id="A0A8H3VH50"/>
<organism evidence="1 2">
    <name type="scientific">Venturia inaequalis</name>
    <name type="common">Apple scab fungus</name>
    <dbReference type="NCBI Taxonomy" id="5025"/>
    <lineage>
        <taxon>Eukaryota</taxon>
        <taxon>Fungi</taxon>
        <taxon>Dikarya</taxon>
        <taxon>Ascomycota</taxon>
        <taxon>Pezizomycotina</taxon>
        <taxon>Dothideomycetes</taxon>
        <taxon>Pleosporomycetidae</taxon>
        <taxon>Venturiales</taxon>
        <taxon>Venturiaceae</taxon>
        <taxon>Venturia</taxon>
    </lineage>
</organism>